<feature type="compositionally biased region" description="Basic and acidic residues" evidence="4">
    <location>
        <begin position="249"/>
        <end position="258"/>
    </location>
</feature>
<dbReference type="HOGENOM" id="CLU_063236_8_2_9"/>
<dbReference type="SMART" id="SM00345">
    <property type="entry name" value="HTH_GNTR"/>
    <property type="match status" value="1"/>
</dbReference>
<dbReference type="SMART" id="SM00866">
    <property type="entry name" value="UTRA"/>
    <property type="match status" value="1"/>
</dbReference>
<dbReference type="Gene3D" id="3.40.1410.10">
    <property type="entry name" value="Chorismate lyase-like"/>
    <property type="match status" value="1"/>
</dbReference>
<dbReference type="PANTHER" id="PTHR44846">
    <property type="entry name" value="MANNOSYL-D-GLYCERATE TRANSPORT/METABOLISM SYSTEM REPRESSOR MNGR-RELATED"/>
    <property type="match status" value="1"/>
</dbReference>
<dbReference type="eggNOG" id="COG2188">
    <property type="taxonomic scope" value="Bacteria"/>
</dbReference>
<feature type="domain" description="HTH gntR-type" evidence="5">
    <location>
        <begin position="12"/>
        <end position="80"/>
    </location>
</feature>
<keyword evidence="1" id="KW-0805">Transcription regulation</keyword>
<keyword evidence="7" id="KW-1185">Reference proteome</keyword>
<dbReference type="Gene3D" id="1.10.10.10">
    <property type="entry name" value="Winged helix-like DNA-binding domain superfamily/Winged helix DNA-binding domain"/>
    <property type="match status" value="1"/>
</dbReference>
<evidence type="ECO:0000256" key="3">
    <source>
        <dbReference type="ARBA" id="ARBA00023163"/>
    </source>
</evidence>
<dbReference type="STRING" id="867903.ThesuDRAFT_02327"/>
<sequence>MDGPQLDRTSPVPLYLQIKEWMLDQIRTGRWPQRYKLPAEEDLAGAVGVSRGTLRKAIAELVREGVLHQIHGKGTFVTAGGIEQPLAQRLSAFSELLEERGIRYSTRVLQQRVEEPAGRVASLLRLEPGQQVVHLARIRLVESCPVAYMENYVPVHLAPGLERVDFARQGLFRTLEQDYGLTLAWGQRTFEALGAEGEVAEYLELPAGAPVFYIQQVVYLDDGRPVEFSDVWLRGDRFRLSAVIRRPREGRGEGRGREPAGLPRGLQPAGAGLEPGRPAPAGAWPDPSGAKLCF</sequence>
<organism evidence="6 7">
    <name type="scientific">Thermaerobacter subterraneus DSM 13965</name>
    <dbReference type="NCBI Taxonomy" id="867903"/>
    <lineage>
        <taxon>Bacteria</taxon>
        <taxon>Bacillati</taxon>
        <taxon>Bacillota</taxon>
        <taxon>Clostridia</taxon>
        <taxon>Eubacteriales</taxon>
        <taxon>Clostridiales Family XVII. Incertae Sedis</taxon>
        <taxon>Thermaerobacter</taxon>
    </lineage>
</organism>
<dbReference type="Proteomes" id="UP000005710">
    <property type="component" value="Unassembled WGS sequence"/>
</dbReference>
<protein>
    <submittedName>
        <fullName evidence="6">Transcriptional regulator</fullName>
    </submittedName>
</protein>
<keyword evidence="2" id="KW-0238">DNA-binding</keyword>
<dbReference type="SUPFAM" id="SSF64288">
    <property type="entry name" value="Chorismate lyase-like"/>
    <property type="match status" value="1"/>
</dbReference>
<dbReference type="EMBL" id="AENY02000003">
    <property type="protein sequence ID" value="EKP94589.1"/>
    <property type="molecule type" value="Genomic_DNA"/>
</dbReference>
<dbReference type="GO" id="GO:0003677">
    <property type="term" value="F:DNA binding"/>
    <property type="evidence" value="ECO:0007669"/>
    <property type="project" value="UniProtKB-KW"/>
</dbReference>
<dbReference type="SUPFAM" id="SSF46785">
    <property type="entry name" value="Winged helix' DNA-binding domain"/>
    <property type="match status" value="1"/>
</dbReference>
<dbReference type="InterPro" id="IPR000524">
    <property type="entry name" value="Tscrpt_reg_HTH_GntR"/>
</dbReference>
<dbReference type="Pfam" id="PF00392">
    <property type="entry name" value="GntR"/>
    <property type="match status" value="1"/>
</dbReference>
<dbReference type="GO" id="GO:0045892">
    <property type="term" value="P:negative regulation of DNA-templated transcription"/>
    <property type="evidence" value="ECO:0007669"/>
    <property type="project" value="TreeGrafter"/>
</dbReference>
<dbReference type="InterPro" id="IPR036390">
    <property type="entry name" value="WH_DNA-bd_sf"/>
</dbReference>
<dbReference type="RefSeq" id="WP_006904610.1">
    <property type="nucleotide sequence ID" value="NZ_JH976535.1"/>
</dbReference>
<reference evidence="6" key="1">
    <citation type="submission" date="2010-10" db="EMBL/GenBank/DDBJ databases">
        <authorList>
            <consortium name="US DOE Joint Genome Institute (JGI-PGF)"/>
            <person name="Lucas S."/>
            <person name="Copeland A."/>
            <person name="Lapidus A."/>
            <person name="Bruce D."/>
            <person name="Goodwin L."/>
            <person name="Pitluck S."/>
            <person name="Kyrpides N."/>
            <person name="Mavromatis K."/>
            <person name="Detter J.C."/>
            <person name="Han C."/>
            <person name="Land M."/>
            <person name="Hauser L."/>
            <person name="Markowitz V."/>
            <person name="Cheng J.-F."/>
            <person name="Hugenholtz P."/>
            <person name="Woyke T."/>
            <person name="Wu D."/>
            <person name="Pukall R."/>
            <person name="Wahrenburg C."/>
            <person name="Brambilla E."/>
            <person name="Klenk H.-P."/>
            <person name="Eisen J.A."/>
        </authorList>
    </citation>
    <scope>NUCLEOTIDE SEQUENCE [LARGE SCALE GENOMIC DNA]</scope>
    <source>
        <strain evidence="6">DSM 13965</strain>
    </source>
</reference>
<dbReference type="GO" id="GO:0003700">
    <property type="term" value="F:DNA-binding transcription factor activity"/>
    <property type="evidence" value="ECO:0007669"/>
    <property type="project" value="InterPro"/>
</dbReference>
<gene>
    <name evidence="6" type="ORF">ThesuDRAFT_02327</name>
</gene>
<evidence type="ECO:0000256" key="2">
    <source>
        <dbReference type="ARBA" id="ARBA00023125"/>
    </source>
</evidence>
<dbReference type="PROSITE" id="PS50949">
    <property type="entry name" value="HTH_GNTR"/>
    <property type="match status" value="1"/>
</dbReference>
<reference evidence="6" key="2">
    <citation type="submission" date="2012-10" db="EMBL/GenBank/DDBJ databases">
        <title>Improved high-quality draft of Thermaerobacter subterraneus C21, DSM 13965.</title>
        <authorList>
            <consortium name="DOE Joint Genome Institute"/>
            <person name="Eisen J."/>
            <person name="Huntemann M."/>
            <person name="Wei C.-L."/>
            <person name="Han J."/>
            <person name="Detter J.C."/>
            <person name="Han C."/>
            <person name="Tapia R."/>
            <person name="Chen A."/>
            <person name="Kyrpides N."/>
            <person name="Mavromatis K."/>
            <person name="Markowitz V."/>
            <person name="Szeto E."/>
            <person name="Ivanova N."/>
            <person name="Mikhailova N."/>
            <person name="Ovchinnikova G."/>
            <person name="Pagani I."/>
            <person name="Pati A."/>
            <person name="Goodwin L."/>
            <person name="Nordberg H.P."/>
            <person name="Cantor M.N."/>
            <person name="Hua S.X."/>
            <person name="Woyke T."/>
            <person name="Eisen J."/>
            <person name="Klenk H.-P."/>
        </authorList>
    </citation>
    <scope>NUCLEOTIDE SEQUENCE [LARGE SCALE GENOMIC DNA]</scope>
    <source>
        <strain evidence="6">DSM 13965</strain>
    </source>
</reference>
<proteinExistence type="predicted"/>
<dbReference type="PANTHER" id="PTHR44846:SF1">
    <property type="entry name" value="MANNOSYL-D-GLYCERATE TRANSPORT_METABOLISM SYSTEM REPRESSOR MNGR-RELATED"/>
    <property type="match status" value="1"/>
</dbReference>
<accession>K6Q0Z5</accession>
<keyword evidence="3" id="KW-0804">Transcription</keyword>
<dbReference type="Pfam" id="PF07702">
    <property type="entry name" value="UTRA"/>
    <property type="match status" value="1"/>
</dbReference>
<dbReference type="PRINTS" id="PR00035">
    <property type="entry name" value="HTHGNTR"/>
</dbReference>
<dbReference type="InterPro" id="IPR028978">
    <property type="entry name" value="Chorismate_lyase_/UTRA_dom_sf"/>
</dbReference>
<evidence type="ECO:0000313" key="6">
    <source>
        <dbReference type="EMBL" id="EKP94589.1"/>
    </source>
</evidence>
<evidence type="ECO:0000259" key="5">
    <source>
        <dbReference type="PROSITE" id="PS50949"/>
    </source>
</evidence>
<evidence type="ECO:0000256" key="4">
    <source>
        <dbReference type="SAM" id="MobiDB-lite"/>
    </source>
</evidence>
<dbReference type="CDD" id="cd07377">
    <property type="entry name" value="WHTH_GntR"/>
    <property type="match status" value="1"/>
</dbReference>
<dbReference type="InterPro" id="IPR050679">
    <property type="entry name" value="Bact_HTH_transcr_reg"/>
</dbReference>
<evidence type="ECO:0000313" key="7">
    <source>
        <dbReference type="Proteomes" id="UP000005710"/>
    </source>
</evidence>
<evidence type="ECO:0000256" key="1">
    <source>
        <dbReference type="ARBA" id="ARBA00023015"/>
    </source>
</evidence>
<feature type="region of interest" description="Disordered" evidence="4">
    <location>
        <begin position="249"/>
        <end position="294"/>
    </location>
</feature>
<dbReference type="OrthoDB" id="457376at2"/>
<comment type="caution">
    <text evidence="6">The sequence shown here is derived from an EMBL/GenBank/DDBJ whole genome shotgun (WGS) entry which is preliminary data.</text>
</comment>
<dbReference type="InterPro" id="IPR011663">
    <property type="entry name" value="UTRA"/>
</dbReference>
<name>K6Q0Z5_9FIRM</name>
<dbReference type="InterPro" id="IPR036388">
    <property type="entry name" value="WH-like_DNA-bd_sf"/>
</dbReference>
<dbReference type="AlphaFoldDB" id="K6Q0Z5"/>